<dbReference type="SUPFAM" id="SSF56801">
    <property type="entry name" value="Acetyl-CoA synthetase-like"/>
    <property type="match status" value="1"/>
</dbReference>
<evidence type="ECO:0000259" key="3">
    <source>
        <dbReference type="Pfam" id="PF13193"/>
    </source>
</evidence>
<keyword evidence="5" id="KW-1185">Reference proteome</keyword>
<dbReference type="Gene3D" id="3.40.50.12780">
    <property type="entry name" value="N-terminal domain of ligase-like"/>
    <property type="match status" value="1"/>
</dbReference>
<dbReference type="InterPro" id="IPR045851">
    <property type="entry name" value="AMP-bd_C_sf"/>
</dbReference>
<evidence type="ECO:0000259" key="2">
    <source>
        <dbReference type="Pfam" id="PF00501"/>
    </source>
</evidence>
<feature type="domain" description="AMP-binding enzyme C-terminal" evidence="3">
    <location>
        <begin position="628"/>
        <end position="702"/>
    </location>
</feature>
<organism evidence="4 5">
    <name type="scientific">Motilimonas cestriensis</name>
    <dbReference type="NCBI Taxonomy" id="2742685"/>
    <lineage>
        <taxon>Bacteria</taxon>
        <taxon>Pseudomonadati</taxon>
        <taxon>Pseudomonadota</taxon>
        <taxon>Gammaproteobacteria</taxon>
        <taxon>Alteromonadales</taxon>
        <taxon>Alteromonadales genera incertae sedis</taxon>
        <taxon>Motilimonas</taxon>
    </lineage>
</organism>
<gene>
    <name evidence="4" type="ORF">K6Y31_19710</name>
</gene>
<dbReference type="SUPFAM" id="SSF52777">
    <property type="entry name" value="CoA-dependent acyltransferases"/>
    <property type="match status" value="1"/>
</dbReference>
<dbReference type="InterPro" id="IPR000873">
    <property type="entry name" value="AMP-dep_synth/lig_dom"/>
</dbReference>
<accession>A0ABS8WD86</accession>
<feature type="domain" description="AMP-dependent synthetase/ligase" evidence="2">
    <location>
        <begin position="224"/>
        <end position="572"/>
    </location>
</feature>
<dbReference type="Gene3D" id="3.30.300.30">
    <property type="match status" value="1"/>
</dbReference>
<comment type="caution">
    <text evidence="4">The sequence shown here is derived from an EMBL/GenBank/DDBJ whole genome shotgun (WGS) entry which is preliminary data.</text>
</comment>
<dbReference type="InterPro" id="IPR020845">
    <property type="entry name" value="AMP-binding_CS"/>
</dbReference>
<dbReference type="Pfam" id="PF00501">
    <property type="entry name" value="AMP-binding"/>
    <property type="match status" value="1"/>
</dbReference>
<feature type="coiled-coil region" evidence="1">
    <location>
        <begin position="619"/>
        <end position="649"/>
    </location>
</feature>
<protein>
    <submittedName>
        <fullName evidence="4">Amino acid adenylation domain-containing protein</fullName>
    </submittedName>
</protein>
<name>A0ABS8WD86_9GAMM</name>
<dbReference type="PANTHER" id="PTHR45527">
    <property type="entry name" value="NONRIBOSOMAL PEPTIDE SYNTHETASE"/>
    <property type="match status" value="1"/>
</dbReference>
<dbReference type="RefSeq" id="WP_233054757.1">
    <property type="nucleotide sequence ID" value="NZ_JAIMJA010000029.1"/>
</dbReference>
<evidence type="ECO:0000313" key="4">
    <source>
        <dbReference type="EMBL" id="MCE2597007.1"/>
    </source>
</evidence>
<dbReference type="PROSITE" id="PS00455">
    <property type="entry name" value="AMP_BINDING"/>
    <property type="match status" value="1"/>
</dbReference>
<dbReference type="NCBIfam" id="TIGR01733">
    <property type="entry name" value="AA-adenyl-dom"/>
    <property type="match status" value="1"/>
</dbReference>
<reference evidence="4 5" key="1">
    <citation type="journal article" date="2022" name="Environ. Microbiol. Rep.">
        <title>Eco-phylogenetic analyses reveal divergent evolution of vitamin B12 metabolism in the marine bacterial family 'Psychromonadaceae'.</title>
        <authorList>
            <person name="Jin X."/>
            <person name="Yang Y."/>
            <person name="Cao H."/>
            <person name="Gao B."/>
            <person name="Zhao Z."/>
        </authorList>
    </citation>
    <scope>NUCLEOTIDE SEQUENCE [LARGE SCALE GENOMIC DNA]</scope>
    <source>
        <strain evidence="4 5">MKS20</strain>
    </source>
</reference>
<dbReference type="EMBL" id="JAIMJA010000029">
    <property type="protein sequence ID" value="MCE2597007.1"/>
    <property type="molecule type" value="Genomic_DNA"/>
</dbReference>
<keyword evidence="1" id="KW-0175">Coiled coil</keyword>
<dbReference type="Gene3D" id="3.30.559.30">
    <property type="entry name" value="Nonribosomal peptide synthetase, condensation domain"/>
    <property type="match status" value="1"/>
</dbReference>
<dbReference type="InterPro" id="IPR010071">
    <property type="entry name" value="AA_adenyl_dom"/>
</dbReference>
<evidence type="ECO:0000313" key="5">
    <source>
        <dbReference type="Proteomes" id="UP001201273"/>
    </source>
</evidence>
<evidence type="ECO:0000256" key="1">
    <source>
        <dbReference type="SAM" id="Coils"/>
    </source>
</evidence>
<dbReference type="Pfam" id="PF13193">
    <property type="entry name" value="AMP-binding_C"/>
    <property type="match status" value="1"/>
</dbReference>
<dbReference type="InterPro" id="IPR025110">
    <property type="entry name" value="AMP-bd_C"/>
</dbReference>
<dbReference type="PANTHER" id="PTHR45527:SF1">
    <property type="entry name" value="FATTY ACID SYNTHASE"/>
    <property type="match status" value="1"/>
</dbReference>
<dbReference type="Proteomes" id="UP001201273">
    <property type="component" value="Unassembled WGS sequence"/>
</dbReference>
<proteinExistence type="predicted"/>
<sequence>MNPLDDFSPPLSLANKWLSQDSGEASIASRSLAAVFEPLCFVCNQYQVSLETLCLATWGWLQQQYSGETEVTIAVQQGSVTCGLLLSMPTTADQTIASWLQHIQRQWAQAGDENVCQQQGQENDLALCHSLLTFEPLTVKHCAELKAYCQLEQQQLTLQITSSMGLFNGDQLNSMMQAWYQLLAGIAAQDWRSPTDFCLAQWSNLATPIVHKSLNESLLASMTVAAQQNSVALYYNGEAMRYCELLSLVAAQQACLMAHGLQQGDKVGLYLHRGPEMVGCMLACLFSGIAFVPLEPQFPKQRLATIAKEARLNCVWSTTELASCIDFVCPVIPLAPTERVNADATAQGSEMAPDVALTLAEDTLAYMMFTSGSTGKPKGVMINHHALNTFLAAANERLQLDQDTVWLLITTMAFDISMLEIFAPLLAGATLVIANSEENTDPLAICRYLEAPAAQQPIINVLQATPAFWRMLLQVGWRGSAQLTALCGGEALDATLATKLLSRTATLWNCYGPTEATVWSMMREVSHGIDLKIGHSLAGYSHQVLDVNDNPVAMNMVGELCIQGAALSDGYWQRDSLNKEKFVVLAATGGRYYRTGDKVRRLGSDSFQYLGRFDDQVKLRGFRIELGEIEAQLKRLKRVNNAVVKLQGQASEACLVAYIETSGGQPIPRLMIRKELAKWLPKYMLPSKFVFLAQLPKTGSGKIDRKQLNLNLV</sequence>
<dbReference type="InterPro" id="IPR042099">
    <property type="entry name" value="ANL_N_sf"/>
</dbReference>